<dbReference type="InterPro" id="IPR001915">
    <property type="entry name" value="Peptidase_M48"/>
</dbReference>
<dbReference type="EMBL" id="FTNP01000001">
    <property type="protein sequence ID" value="SIR40614.1"/>
    <property type="molecule type" value="Genomic_DNA"/>
</dbReference>
<organism evidence="14 15">
    <name type="scientific">Natronorubrum daqingense</name>
    <dbReference type="NCBI Taxonomy" id="588898"/>
    <lineage>
        <taxon>Archaea</taxon>
        <taxon>Methanobacteriati</taxon>
        <taxon>Methanobacteriota</taxon>
        <taxon>Stenosarchaea group</taxon>
        <taxon>Halobacteria</taxon>
        <taxon>Halobacteriales</taxon>
        <taxon>Natrialbaceae</taxon>
        <taxon>Natronorubrum</taxon>
    </lineage>
</organism>
<keyword evidence="8 10" id="KW-0482">Metalloprotease</keyword>
<feature type="transmembrane region" description="Helical" evidence="11">
    <location>
        <begin position="12"/>
        <end position="35"/>
    </location>
</feature>
<keyword evidence="4" id="KW-0479">Metal-binding</keyword>
<keyword evidence="7 11" id="KW-1133">Transmembrane helix</keyword>
<evidence type="ECO:0000313" key="14">
    <source>
        <dbReference type="EMBL" id="SIR40614.1"/>
    </source>
</evidence>
<dbReference type="Gene3D" id="3.30.2010.10">
    <property type="entry name" value="Metalloproteases ('zincins'), catalytic domain"/>
    <property type="match status" value="1"/>
</dbReference>
<evidence type="ECO:0000313" key="15">
    <source>
        <dbReference type="Proteomes" id="UP000185687"/>
    </source>
</evidence>
<reference evidence="14 15" key="2">
    <citation type="submission" date="2017-01" db="EMBL/GenBank/DDBJ databases">
        <authorList>
            <person name="Mah S.A."/>
            <person name="Swanson W.J."/>
            <person name="Moy G.W."/>
            <person name="Vacquier V.D."/>
        </authorList>
    </citation>
    <scope>NUCLEOTIDE SEQUENCE [LARGE SCALE GENOMIC DNA]</scope>
    <source>
        <strain evidence="14 15">CGMCC 1.8909</strain>
    </source>
</reference>
<name>A0A1N7ANJ1_9EURY</name>
<protein>
    <submittedName>
        <fullName evidence="14">Heat shock protein HtpX</fullName>
    </submittedName>
    <submittedName>
        <fullName evidence="13">Peptidase M48 Ste24p</fullName>
    </submittedName>
</protein>
<keyword evidence="2 10" id="KW-0645">Protease</keyword>
<proteinExistence type="inferred from homology"/>
<evidence type="ECO:0000256" key="5">
    <source>
        <dbReference type="ARBA" id="ARBA00022801"/>
    </source>
</evidence>
<dbReference type="RefSeq" id="WP_076580045.1">
    <property type="nucleotide sequence ID" value="NZ_CP019327.1"/>
</dbReference>
<evidence type="ECO:0000256" key="3">
    <source>
        <dbReference type="ARBA" id="ARBA00022692"/>
    </source>
</evidence>
<feature type="transmembrane region" description="Helical" evidence="11">
    <location>
        <begin position="174"/>
        <end position="197"/>
    </location>
</feature>
<keyword evidence="15" id="KW-1185">Reference proteome</keyword>
<evidence type="ECO:0000259" key="12">
    <source>
        <dbReference type="Pfam" id="PF01435"/>
    </source>
</evidence>
<dbReference type="STRING" id="588898.BB347_15630"/>
<dbReference type="GO" id="GO:0004222">
    <property type="term" value="F:metalloendopeptidase activity"/>
    <property type="evidence" value="ECO:0007669"/>
    <property type="project" value="InterPro"/>
</dbReference>
<dbReference type="Pfam" id="PF01435">
    <property type="entry name" value="Peptidase_M48"/>
    <property type="match status" value="1"/>
</dbReference>
<keyword evidence="9 11" id="KW-0472">Membrane</keyword>
<keyword evidence="14" id="KW-0346">Stress response</keyword>
<dbReference type="EMBL" id="CP019327">
    <property type="protein sequence ID" value="APX97925.1"/>
    <property type="molecule type" value="Genomic_DNA"/>
</dbReference>
<keyword evidence="5 10" id="KW-0378">Hydrolase</keyword>
<evidence type="ECO:0000256" key="10">
    <source>
        <dbReference type="RuleBase" id="RU003983"/>
    </source>
</evidence>
<dbReference type="GeneID" id="30957403"/>
<evidence type="ECO:0000313" key="16">
    <source>
        <dbReference type="Proteomes" id="UP000187321"/>
    </source>
</evidence>
<keyword evidence="3 11" id="KW-0812">Transmembrane</keyword>
<feature type="transmembrane region" description="Helical" evidence="11">
    <location>
        <begin position="55"/>
        <end position="72"/>
    </location>
</feature>
<dbReference type="GO" id="GO:0046872">
    <property type="term" value="F:metal ion binding"/>
    <property type="evidence" value="ECO:0007669"/>
    <property type="project" value="UniProtKB-KW"/>
</dbReference>
<keyword evidence="1" id="KW-1003">Cell membrane</keyword>
<feature type="domain" description="Peptidase M48" evidence="12">
    <location>
        <begin position="96"/>
        <end position="338"/>
    </location>
</feature>
<dbReference type="PANTHER" id="PTHR43221:SF2">
    <property type="entry name" value="PROTEASE HTPX HOMOLOG"/>
    <property type="match status" value="1"/>
</dbReference>
<evidence type="ECO:0000256" key="9">
    <source>
        <dbReference type="ARBA" id="ARBA00023136"/>
    </source>
</evidence>
<accession>A0A1N7ANJ1</accession>
<evidence type="ECO:0000256" key="2">
    <source>
        <dbReference type="ARBA" id="ARBA00022670"/>
    </source>
</evidence>
<comment type="similarity">
    <text evidence="10">Belongs to the peptidase M48 family.</text>
</comment>
<dbReference type="InterPro" id="IPR050083">
    <property type="entry name" value="HtpX_protease"/>
</dbReference>
<sequence>MALSTDRELRIRMLLALGLVVCLPFAFVYTFLFLVNTVGIPLLEWVNEQPYHGEFYVDPLVLSVVVLGGLAVQYRYGPRTVVDSLGARPVDASAYPELHATVTRLSSQVDVAKPAISVIESDVPNAFAVAGGGETGRVVVTSALLESLSEDELEAVLAHELAHLKNRDANLMTVAWLLPTITYYLAIVAFYVLYGFYRLLGAGAGGRSSGSGDGRGIVAVIVVITVTAVATLLVSAMFWLASVLFYRILSRQREYAADEAAAAITGSPAALASALETIDETMTAVPDEDLRKLDGGTEALYLAPLEDRAFDSNDLLSTDIFPDTHPPTAVRIERLRELEGERS</sequence>
<gene>
    <name evidence="13" type="ORF">BB347_15630</name>
    <name evidence="14" type="ORF">SAMN05421809_1235</name>
</gene>
<dbReference type="Proteomes" id="UP000187321">
    <property type="component" value="Chromosome"/>
</dbReference>
<evidence type="ECO:0000256" key="1">
    <source>
        <dbReference type="ARBA" id="ARBA00022475"/>
    </source>
</evidence>
<evidence type="ECO:0000256" key="11">
    <source>
        <dbReference type="SAM" id="Phobius"/>
    </source>
</evidence>
<reference evidence="13 16" key="1">
    <citation type="submission" date="2017-01" db="EMBL/GenBank/DDBJ databases">
        <title>Complete genome sequence of Haloterrigena daqingensis type strain (JX313T).</title>
        <authorList>
            <person name="Shuang W."/>
        </authorList>
    </citation>
    <scope>NUCLEOTIDE SEQUENCE [LARGE SCALE GENOMIC DNA]</scope>
    <source>
        <strain evidence="13 16">JX313</strain>
    </source>
</reference>
<keyword evidence="6 10" id="KW-0862">Zinc</keyword>
<comment type="cofactor">
    <cofactor evidence="10">
        <name>Zn(2+)</name>
        <dbReference type="ChEBI" id="CHEBI:29105"/>
    </cofactor>
    <text evidence="10">Binds 1 zinc ion per subunit.</text>
</comment>
<evidence type="ECO:0000256" key="6">
    <source>
        <dbReference type="ARBA" id="ARBA00022833"/>
    </source>
</evidence>
<dbReference type="PANTHER" id="PTHR43221">
    <property type="entry name" value="PROTEASE HTPX"/>
    <property type="match status" value="1"/>
</dbReference>
<evidence type="ECO:0000313" key="13">
    <source>
        <dbReference type="EMBL" id="APX97925.1"/>
    </source>
</evidence>
<dbReference type="GO" id="GO:0006508">
    <property type="term" value="P:proteolysis"/>
    <property type="evidence" value="ECO:0007669"/>
    <property type="project" value="UniProtKB-KW"/>
</dbReference>
<dbReference type="AlphaFoldDB" id="A0A1N7ANJ1"/>
<evidence type="ECO:0000256" key="4">
    <source>
        <dbReference type="ARBA" id="ARBA00022723"/>
    </source>
</evidence>
<feature type="transmembrane region" description="Helical" evidence="11">
    <location>
        <begin position="217"/>
        <end position="246"/>
    </location>
</feature>
<dbReference type="KEGG" id="hda:BB347_15630"/>
<evidence type="ECO:0000256" key="7">
    <source>
        <dbReference type="ARBA" id="ARBA00022989"/>
    </source>
</evidence>
<evidence type="ECO:0000256" key="8">
    <source>
        <dbReference type="ARBA" id="ARBA00023049"/>
    </source>
</evidence>
<dbReference type="Proteomes" id="UP000185687">
    <property type="component" value="Unassembled WGS sequence"/>
</dbReference>